<accession>A0AC34GUG5</accession>
<name>A0AC34GUG5_9BILA</name>
<sequence length="854" mass="98035">MRSPLTFISIILLSYLLGCNGERRSRRNTKDGCESLKEISGESIKFPRKFHNDFARPWLRKDLNAKLYESKALTYNWLWMKELKIRGLNSTVEDFLNVLEKYGCLFIPYGEAVKDILLGTIQTISPLKIVGESTCEISKVYQICERVYGSLRCGAKPTKPWHRVIFGNMDDNERFNTPMVDPVIVSTWNLTFNRPKVQWEFSANAVGLYDNTAGGVYLIDMTGQSVKDICRRIIVIPVDPGNFTKWSSFNLVKVMRYYNLEADNFISKGGVQNFVIRTVKERYSTLKFQEYYCRFVYDGIFLLADYDPYLSDIAEQNYTSTATDGPVPQCRVVFPDSRSGRIIGHINNTLEAHFGDFWRDQMLEDLRSINFVNLDDLVFLEGASTQSTWPILNEYDSDFVSTTTAEPTEGYPGDDQNWDEPAEFKHSNIKSTDAYDDINFKSNSCSDVSFLIVVKKVDGFDEGAKKSTLRFVQTVWRHGDRTPTQTFSLDKNQANAWPQGFGELTERGMRQHLDLGKTLRHRYVECYGFLSPEYNSSEIYVRSTDVNRTMISAIANLIAMYPGYKNKSGITYPNVEGWPTYHQDDGSEVGFVPIPIHTVNDFYDYTLNPDMICPRQDQLWKLVEQTPEYQEETKNKADLLKTVSMRTGEDTTLTNLWLIADALFIEKTWNLTWNDGIDLDLFKQINETNDLVEYWNNGLKLKSYKGIDFAVELPKIRGGTLLWTLIDNMQMKLNCTQQNNAYDYCAVYKNLRYHAYSAHDTTLAALFSVLGFNYTNWNEDGYPHYSSAVSVELWENVDHTNVVKVGNDAVPEPDAATLCNTDLKLVENPAVQISFSFWNFAVVFVFGFVFKICV</sequence>
<organism evidence="1 2">
    <name type="scientific">Panagrolaimus sp. ES5</name>
    <dbReference type="NCBI Taxonomy" id="591445"/>
    <lineage>
        <taxon>Eukaryota</taxon>
        <taxon>Metazoa</taxon>
        <taxon>Ecdysozoa</taxon>
        <taxon>Nematoda</taxon>
        <taxon>Chromadorea</taxon>
        <taxon>Rhabditida</taxon>
        <taxon>Tylenchina</taxon>
        <taxon>Panagrolaimomorpha</taxon>
        <taxon>Panagrolaimoidea</taxon>
        <taxon>Panagrolaimidae</taxon>
        <taxon>Panagrolaimus</taxon>
    </lineage>
</organism>
<protein>
    <submittedName>
        <fullName evidence="2">Acid phosphatase</fullName>
    </submittedName>
</protein>
<dbReference type="Proteomes" id="UP000887579">
    <property type="component" value="Unplaced"/>
</dbReference>
<reference evidence="2" key="1">
    <citation type="submission" date="2022-11" db="UniProtKB">
        <authorList>
            <consortium name="WormBaseParasite"/>
        </authorList>
    </citation>
    <scope>IDENTIFICATION</scope>
</reference>
<evidence type="ECO:0000313" key="1">
    <source>
        <dbReference type="Proteomes" id="UP000887579"/>
    </source>
</evidence>
<dbReference type="WBParaSite" id="ES5_v2.g8502.t1">
    <property type="protein sequence ID" value="ES5_v2.g8502.t1"/>
    <property type="gene ID" value="ES5_v2.g8502"/>
</dbReference>
<proteinExistence type="predicted"/>
<evidence type="ECO:0000313" key="2">
    <source>
        <dbReference type="WBParaSite" id="ES5_v2.g8502.t1"/>
    </source>
</evidence>